<organism evidence="1 2">
    <name type="scientific">Dreissena polymorpha</name>
    <name type="common">Zebra mussel</name>
    <name type="synonym">Mytilus polymorpha</name>
    <dbReference type="NCBI Taxonomy" id="45954"/>
    <lineage>
        <taxon>Eukaryota</taxon>
        <taxon>Metazoa</taxon>
        <taxon>Spiralia</taxon>
        <taxon>Lophotrochozoa</taxon>
        <taxon>Mollusca</taxon>
        <taxon>Bivalvia</taxon>
        <taxon>Autobranchia</taxon>
        <taxon>Heteroconchia</taxon>
        <taxon>Euheterodonta</taxon>
        <taxon>Imparidentia</taxon>
        <taxon>Neoheterodontei</taxon>
        <taxon>Myida</taxon>
        <taxon>Dreissenoidea</taxon>
        <taxon>Dreissenidae</taxon>
        <taxon>Dreissena</taxon>
    </lineage>
</organism>
<proteinExistence type="predicted"/>
<evidence type="ECO:0000313" key="2">
    <source>
        <dbReference type="Proteomes" id="UP000828390"/>
    </source>
</evidence>
<evidence type="ECO:0000313" key="1">
    <source>
        <dbReference type="EMBL" id="KAH3746675.1"/>
    </source>
</evidence>
<dbReference type="Proteomes" id="UP000828390">
    <property type="component" value="Unassembled WGS sequence"/>
</dbReference>
<comment type="caution">
    <text evidence="1">The sequence shown here is derived from an EMBL/GenBank/DDBJ whole genome shotgun (WGS) entry which is preliminary data.</text>
</comment>
<name>A0A9D4DDS4_DREPO</name>
<dbReference type="EMBL" id="JAIWYP010000010">
    <property type="protein sequence ID" value="KAH3746675.1"/>
    <property type="molecule type" value="Genomic_DNA"/>
</dbReference>
<dbReference type="AlphaFoldDB" id="A0A9D4DDS4"/>
<accession>A0A9D4DDS4</accession>
<reference evidence="1" key="2">
    <citation type="submission" date="2020-11" db="EMBL/GenBank/DDBJ databases">
        <authorList>
            <person name="McCartney M.A."/>
            <person name="Auch B."/>
            <person name="Kono T."/>
            <person name="Mallez S."/>
            <person name="Becker A."/>
            <person name="Gohl D.M."/>
            <person name="Silverstein K.A.T."/>
            <person name="Koren S."/>
            <person name="Bechman K.B."/>
            <person name="Herman A."/>
            <person name="Abrahante J.E."/>
            <person name="Garbe J."/>
        </authorList>
    </citation>
    <scope>NUCLEOTIDE SEQUENCE</scope>
    <source>
        <strain evidence="1">Duluth1</strain>
        <tissue evidence="1">Whole animal</tissue>
    </source>
</reference>
<protein>
    <submittedName>
        <fullName evidence="1">Uncharacterized protein</fullName>
    </submittedName>
</protein>
<reference evidence="1" key="1">
    <citation type="journal article" date="2019" name="bioRxiv">
        <title>The Genome of the Zebra Mussel, Dreissena polymorpha: A Resource for Invasive Species Research.</title>
        <authorList>
            <person name="McCartney M.A."/>
            <person name="Auch B."/>
            <person name="Kono T."/>
            <person name="Mallez S."/>
            <person name="Zhang Y."/>
            <person name="Obille A."/>
            <person name="Becker A."/>
            <person name="Abrahante J.E."/>
            <person name="Garbe J."/>
            <person name="Badalamenti J.P."/>
            <person name="Herman A."/>
            <person name="Mangelson H."/>
            <person name="Liachko I."/>
            <person name="Sullivan S."/>
            <person name="Sone E.D."/>
            <person name="Koren S."/>
            <person name="Silverstein K.A.T."/>
            <person name="Beckman K.B."/>
            <person name="Gohl D.M."/>
        </authorList>
    </citation>
    <scope>NUCLEOTIDE SEQUENCE</scope>
    <source>
        <strain evidence="1">Duluth1</strain>
        <tissue evidence="1">Whole animal</tissue>
    </source>
</reference>
<feature type="non-terminal residue" evidence="1">
    <location>
        <position position="100"/>
    </location>
</feature>
<keyword evidence="2" id="KW-1185">Reference proteome</keyword>
<sequence>LLHVEVVVGSSSSSSRSDLVVVVVVVVVNYNTHTILQEAGQMLVFRKESNKILQVDREGMTKLATLFTQRDEGVHSNTILQKHDTLSNTIQQLSTSLTNP</sequence>
<gene>
    <name evidence="1" type="ORF">DPMN_181085</name>
</gene>